<evidence type="ECO:0000256" key="1">
    <source>
        <dbReference type="ARBA" id="ARBA00004123"/>
    </source>
</evidence>
<dbReference type="Pfam" id="PF08295">
    <property type="entry name" value="Sin3_corepress"/>
    <property type="match status" value="1"/>
</dbReference>
<name>A0A7J6VEE2_THATH</name>
<evidence type="ECO:0000313" key="7">
    <source>
        <dbReference type="EMBL" id="KAF5182998.1"/>
    </source>
</evidence>
<protein>
    <submittedName>
        <fullName evidence="7">Paired amphipathic helix protein sin3-like</fullName>
    </submittedName>
</protein>
<dbReference type="InterPro" id="IPR039774">
    <property type="entry name" value="Sin3-like"/>
</dbReference>
<dbReference type="PANTHER" id="PTHR12346:SF8">
    <property type="entry name" value="PAIRED AMPHIPATHIC HELIX PROTEIN SIN3-LIKE 2"/>
    <property type="match status" value="1"/>
</dbReference>
<accession>A0A7J6VEE2</accession>
<sequence>MESYISAMMLLKRPVDPSGRKHCAKSEGKGQVVKVTSNDVQAYLNEVKDRFKDKKEDYQHFLYVIKGFKANSFDTPGVMLMIKKMFKEHPDLIVGFNRFLPKGYEIKLPKKPCQKKTFGFGEALSFVNKVEARTKNNPFIYKSFLVLLNMYRKDKKSITELNNEVAALFHDYPDLLDEFKQYSPRHYAKSTILHGPPKNSAILSPDYEKAMLKVEWGKRFFNNIHCLHKDKSYHKNGENLVEEQTKKFQKLSICSPNDDKKLLESVHSQEFYELVKEKLHNFDDYQKFLKCLSIYNNEPISRSEMQSLIGDLLANPNLRDGFCDFLKRTGKTGDAPKPLMIQRNHEMDKDEERQRFDSNMGTTGHRVPFPSNGKSIENLMAELDLSSSEYCFPSYRLLPDYHIIPPASQRPELGTQVVDDCWVSVTSGSEDFSFKNLPKNHNEDGLFHYEDNKNHLMGMQNS</sequence>
<evidence type="ECO:0000259" key="6">
    <source>
        <dbReference type="SMART" id="SM00761"/>
    </source>
</evidence>
<dbReference type="EMBL" id="JABWDY010034026">
    <property type="protein sequence ID" value="KAF5182998.1"/>
    <property type="molecule type" value="Genomic_DNA"/>
</dbReference>
<dbReference type="InterPro" id="IPR013194">
    <property type="entry name" value="HDAC_interact_dom"/>
</dbReference>
<dbReference type="FunFam" id="1.20.1160.11:FF:000003">
    <property type="entry name" value="Paired amphipathic helix SIN3-like protein"/>
    <property type="match status" value="1"/>
</dbReference>
<dbReference type="GO" id="GO:0000122">
    <property type="term" value="P:negative regulation of transcription by RNA polymerase II"/>
    <property type="evidence" value="ECO:0007669"/>
    <property type="project" value="TreeGrafter"/>
</dbReference>
<dbReference type="Pfam" id="PF02671">
    <property type="entry name" value="PAH"/>
    <property type="match status" value="3"/>
</dbReference>
<comment type="caution">
    <text evidence="7">The sequence shown here is derived from an EMBL/GenBank/DDBJ whole genome shotgun (WGS) entry which is preliminary data.</text>
</comment>
<evidence type="ECO:0000256" key="4">
    <source>
        <dbReference type="ARBA" id="ARBA00023242"/>
    </source>
</evidence>
<dbReference type="InterPro" id="IPR036600">
    <property type="entry name" value="PAH_sf"/>
</dbReference>
<keyword evidence="8" id="KW-1185">Reference proteome</keyword>
<keyword evidence="3" id="KW-0677">Repeat</keyword>
<dbReference type="SUPFAM" id="SSF47762">
    <property type="entry name" value="PAH2 domain"/>
    <property type="match status" value="3"/>
</dbReference>
<organism evidence="7 8">
    <name type="scientific">Thalictrum thalictroides</name>
    <name type="common">Rue-anemone</name>
    <name type="synonym">Anemone thalictroides</name>
    <dbReference type="NCBI Taxonomy" id="46969"/>
    <lineage>
        <taxon>Eukaryota</taxon>
        <taxon>Viridiplantae</taxon>
        <taxon>Streptophyta</taxon>
        <taxon>Embryophyta</taxon>
        <taxon>Tracheophyta</taxon>
        <taxon>Spermatophyta</taxon>
        <taxon>Magnoliopsida</taxon>
        <taxon>Ranunculales</taxon>
        <taxon>Ranunculaceae</taxon>
        <taxon>Thalictroideae</taxon>
        <taxon>Thalictrum</taxon>
    </lineage>
</organism>
<dbReference type="GO" id="GO:0003714">
    <property type="term" value="F:transcription corepressor activity"/>
    <property type="evidence" value="ECO:0007669"/>
    <property type="project" value="InterPro"/>
</dbReference>
<proteinExistence type="predicted"/>
<keyword evidence="2" id="KW-0678">Repressor</keyword>
<dbReference type="GO" id="GO:0000785">
    <property type="term" value="C:chromatin"/>
    <property type="evidence" value="ECO:0007669"/>
    <property type="project" value="TreeGrafter"/>
</dbReference>
<dbReference type="SMART" id="SM00761">
    <property type="entry name" value="HDAC_interact"/>
    <property type="match status" value="1"/>
</dbReference>
<reference evidence="7 8" key="1">
    <citation type="submission" date="2020-06" db="EMBL/GenBank/DDBJ databases">
        <title>Transcriptomic and genomic resources for Thalictrum thalictroides and T. hernandezii: Facilitating candidate gene discovery in an emerging model plant lineage.</title>
        <authorList>
            <person name="Arias T."/>
            <person name="Riano-Pachon D.M."/>
            <person name="Di Stilio V.S."/>
        </authorList>
    </citation>
    <scope>NUCLEOTIDE SEQUENCE [LARGE SCALE GENOMIC DNA]</scope>
    <source>
        <strain evidence="8">cv. WT478/WT964</strain>
        <tissue evidence="7">Leaves</tissue>
    </source>
</reference>
<feature type="domain" description="Histone deacetylase interacting" evidence="6">
    <location>
        <begin position="387"/>
        <end position="461"/>
    </location>
</feature>
<comment type="subcellular location">
    <subcellularLocation>
        <location evidence="1 5">Nucleus</location>
    </subcellularLocation>
</comment>
<evidence type="ECO:0000256" key="3">
    <source>
        <dbReference type="ARBA" id="ARBA00022737"/>
    </source>
</evidence>
<dbReference type="Gene3D" id="1.20.1160.11">
    <property type="entry name" value="Paired amphipathic helix"/>
    <property type="match status" value="3"/>
</dbReference>
<dbReference type="PROSITE" id="PS51477">
    <property type="entry name" value="PAH"/>
    <property type="match status" value="2"/>
</dbReference>
<keyword evidence="4 5" id="KW-0539">Nucleus</keyword>
<dbReference type="FunFam" id="1.20.1160.11:FF:000001">
    <property type="entry name" value="Paired amphipathic helix protein Sin3"/>
    <property type="match status" value="1"/>
</dbReference>
<evidence type="ECO:0000256" key="2">
    <source>
        <dbReference type="ARBA" id="ARBA00022491"/>
    </source>
</evidence>
<dbReference type="Proteomes" id="UP000554482">
    <property type="component" value="Unassembled WGS sequence"/>
</dbReference>
<evidence type="ECO:0000313" key="8">
    <source>
        <dbReference type="Proteomes" id="UP000554482"/>
    </source>
</evidence>
<evidence type="ECO:0000256" key="5">
    <source>
        <dbReference type="PROSITE-ProRule" id="PRU00810"/>
    </source>
</evidence>
<dbReference type="GO" id="GO:0000118">
    <property type="term" value="C:histone deacetylase complex"/>
    <property type="evidence" value="ECO:0007669"/>
    <property type="project" value="TreeGrafter"/>
</dbReference>
<dbReference type="OrthoDB" id="10265969at2759"/>
<gene>
    <name evidence="7" type="ORF">FRX31_027414</name>
</gene>
<dbReference type="PANTHER" id="PTHR12346">
    <property type="entry name" value="SIN3B-RELATED"/>
    <property type="match status" value="1"/>
</dbReference>
<dbReference type="InterPro" id="IPR003822">
    <property type="entry name" value="PAH"/>
</dbReference>
<dbReference type="AlphaFoldDB" id="A0A7J6VEE2"/>